<dbReference type="GO" id="GO:0003964">
    <property type="term" value="F:RNA-directed DNA polymerase activity"/>
    <property type="evidence" value="ECO:0007669"/>
    <property type="project" value="UniProtKB-KW"/>
</dbReference>
<dbReference type="PROSITE" id="PS50878">
    <property type="entry name" value="RT_POL"/>
    <property type="match status" value="1"/>
</dbReference>
<dbReference type="GO" id="GO:0003723">
    <property type="term" value="F:RNA binding"/>
    <property type="evidence" value="ECO:0007669"/>
    <property type="project" value="InterPro"/>
</dbReference>
<dbReference type="KEGG" id="blr:BRLA_c017920"/>
<keyword evidence="2" id="KW-0548">Nucleotidyltransferase</keyword>
<evidence type="ECO:0000256" key="5">
    <source>
        <dbReference type="ARBA" id="ARBA00022918"/>
    </source>
</evidence>
<dbReference type="CDD" id="cd03487">
    <property type="entry name" value="RT_Bac_retron_II"/>
    <property type="match status" value="1"/>
</dbReference>
<dbReference type="EMBL" id="CP007806">
    <property type="protein sequence ID" value="AIG26115.1"/>
    <property type="molecule type" value="Genomic_DNA"/>
</dbReference>
<dbReference type="PRINTS" id="PR00866">
    <property type="entry name" value="RNADNAPOLMS"/>
</dbReference>
<dbReference type="Proteomes" id="UP000005850">
    <property type="component" value="Chromosome"/>
</dbReference>
<dbReference type="RefSeq" id="WP_003337752.1">
    <property type="nucleotide sequence ID" value="NZ_CP007806.1"/>
</dbReference>
<sequence length="321" mass="37888">MSLNKKRYDINQCALYKCKGKNRLAYLLHMKKEEFDKLEKLIEYYSFTTDKNDGDKRLITAPKNNLKRIQKRILKLITFVKRPAWLISGERGKSYIDNGKFHQQSHYLLTMDIKKFYENCKRELVYRFFRYTLCMSGDIAHILTNIVTLEQKIPTGCPTSQLIAYYAYQEMFENINEIANKYNCFFTLYVDDMTFSSKEPFNPNKLKNEIDIELRKYGHKPKYSKVQYYSRKSNKLVTGVVISKDHKLLVANKLQKKIYDNAMQLKKVNGNNKDAKIAYQLERDLRSLKGQLQAAKNVNTRIFPEINRLVENTIVDLSKSK</sequence>
<evidence type="ECO:0000256" key="3">
    <source>
        <dbReference type="ARBA" id="ARBA00022723"/>
    </source>
</evidence>
<evidence type="ECO:0000256" key="7">
    <source>
        <dbReference type="ARBA" id="ARBA00034120"/>
    </source>
</evidence>
<keyword evidence="1" id="KW-0808">Transferase</keyword>
<keyword evidence="10" id="KW-1185">Reference proteome</keyword>
<proteinExistence type="inferred from homology"/>
<evidence type="ECO:0000259" key="8">
    <source>
        <dbReference type="PROSITE" id="PS50878"/>
    </source>
</evidence>
<evidence type="ECO:0000313" key="9">
    <source>
        <dbReference type="EMBL" id="AIG26115.1"/>
    </source>
</evidence>
<keyword evidence="4" id="KW-0460">Magnesium</keyword>
<reference evidence="9 10" key="1">
    <citation type="journal article" date="2011" name="J. Bacteriol.">
        <title>Genome sequence of Brevibacillus laterosporus LMG 15441, a pathogen of invertebrates.</title>
        <authorList>
            <person name="Djukic M."/>
            <person name="Poehlein A."/>
            <person name="Thurmer A."/>
            <person name="Daniel R."/>
        </authorList>
    </citation>
    <scope>NUCLEOTIDE SEQUENCE [LARGE SCALE GENOMIC DNA]</scope>
    <source>
        <strain evidence="9 10">LMG 15441</strain>
    </source>
</reference>
<dbReference type="GO" id="GO:0046872">
    <property type="term" value="F:metal ion binding"/>
    <property type="evidence" value="ECO:0007669"/>
    <property type="project" value="UniProtKB-KW"/>
</dbReference>
<evidence type="ECO:0000256" key="2">
    <source>
        <dbReference type="ARBA" id="ARBA00022695"/>
    </source>
</evidence>
<dbReference type="InterPro" id="IPR043502">
    <property type="entry name" value="DNA/RNA_pol_sf"/>
</dbReference>
<dbReference type="InterPro" id="IPR000123">
    <property type="entry name" value="Reverse_transcriptase_msDNA"/>
</dbReference>
<dbReference type="Pfam" id="PF00078">
    <property type="entry name" value="RVT_1"/>
    <property type="match status" value="1"/>
</dbReference>
<dbReference type="SUPFAM" id="SSF56672">
    <property type="entry name" value="DNA/RNA polymerases"/>
    <property type="match status" value="1"/>
</dbReference>
<evidence type="ECO:0000256" key="1">
    <source>
        <dbReference type="ARBA" id="ARBA00022679"/>
    </source>
</evidence>
<organism evidence="9 10">
    <name type="scientific">Brevibacillus laterosporus LMG 15441</name>
    <dbReference type="NCBI Taxonomy" id="1042163"/>
    <lineage>
        <taxon>Bacteria</taxon>
        <taxon>Bacillati</taxon>
        <taxon>Bacillota</taxon>
        <taxon>Bacilli</taxon>
        <taxon>Bacillales</taxon>
        <taxon>Paenibacillaceae</taxon>
        <taxon>Brevibacillus</taxon>
    </lineage>
</organism>
<dbReference type="GO" id="GO:0051607">
    <property type="term" value="P:defense response to virus"/>
    <property type="evidence" value="ECO:0007669"/>
    <property type="project" value="UniProtKB-KW"/>
</dbReference>
<comment type="similarity">
    <text evidence="7">Belongs to the bacterial reverse transcriptase family.</text>
</comment>
<dbReference type="InterPro" id="IPR000477">
    <property type="entry name" value="RT_dom"/>
</dbReference>
<accession>A0A075R973</accession>
<keyword evidence="6" id="KW-0051">Antiviral defense</keyword>
<evidence type="ECO:0000256" key="4">
    <source>
        <dbReference type="ARBA" id="ARBA00022842"/>
    </source>
</evidence>
<gene>
    <name evidence="9" type="ORF">BRLA_c017920</name>
</gene>
<evidence type="ECO:0000256" key="6">
    <source>
        <dbReference type="ARBA" id="ARBA00023118"/>
    </source>
</evidence>
<dbReference type="AlphaFoldDB" id="A0A075R973"/>
<dbReference type="STRING" id="1042163.BRLA_c017920"/>
<dbReference type="HOGENOM" id="CLU_028398_0_0_9"/>
<keyword evidence="3" id="KW-0479">Metal-binding</keyword>
<feature type="domain" description="Reverse transcriptase" evidence="8">
    <location>
        <begin position="30"/>
        <end position="242"/>
    </location>
</feature>
<name>A0A075R973_BRELA</name>
<evidence type="ECO:0000313" key="10">
    <source>
        <dbReference type="Proteomes" id="UP000005850"/>
    </source>
</evidence>
<keyword evidence="5 9" id="KW-0695">RNA-directed DNA polymerase</keyword>
<protein>
    <submittedName>
        <fullName evidence="9">Reverse transcriptase (RNA-dependent DNA polymerase)</fullName>
    </submittedName>
</protein>
<dbReference type="eggNOG" id="COG3344">
    <property type="taxonomic scope" value="Bacteria"/>
</dbReference>